<evidence type="ECO:0000313" key="1">
    <source>
        <dbReference type="Proteomes" id="UP000228380"/>
    </source>
</evidence>
<dbReference type="AlphaFoldDB" id="A0A8B7CJJ6"/>
<keyword evidence="1" id="KW-1185">Reference proteome</keyword>
<name>A0A8B7CJJ6_PHODC</name>
<dbReference type="PANTHER" id="PTHR36776:SF1">
    <property type="entry name" value="EXPRESSED PROTEIN"/>
    <property type="match status" value="1"/>
</dbReference>
<reference evidence="2" key="2">
    <citation type="submission" date="2025-08" db="UniProtKB">
        <authorList>
            <consortium name="RefSeq"/>
        </authorList>
    </citation>
    <scope>IDENTIFICATION</scope>
    <source>
        <tissue evidence="2">Young leaves</tissue>
    </source>
</reference>
<proteinExistence type="predicted"/>
<dbReference type="RefSeq" id="XP_008800526.1">
    <property type="nucleotide sequence ID" value="XM_008802304.4"/>
</dbReference>
<evidence type="ECO:0000313" key="2">
    <source>
        <dbReference type="RefSeq" id="XP_008800526.1"/>
    </source>
</evidence>
<dbReference type="GeneID" id="103714869"/>
<gene>
    <name evidence="2" type="primary">LOC103714869</name>
</gene>
<dbReference type="KEGG" id="pda:103714869"/>
<sequence length="184" mass="20682">MASLLHFVTLATASKPFPFSSSHPQLASVSIAPRRPASHGSFVVLRSLYHASRRRACRPRLSSSDSGVPGEEDPEPLVQELRVPDAWLIPSNAIKESEWLRVTLHKWLDEEYCPETTNIEISKLSARSFYESLMAKQTDLGEILLKMVRDLETLSYQESFHGPFSAANAAMHLITSRMELMADR</sequence>
<dbReference type="Proteomes" id="UP000228380">
    <property type="component" value="Chromosome 12"/>
</dbReference>
<dbReference type="PANTHER" id="PTHR36776">
    <property type="entry name" value="EXPRESSED PROTEIN"/>
    <property type="match status" value="1"/>
</dbReference>
<accession>A0A8B7CJJ6</accession>
<organism evidence="1 2">
    <name type="scientific">Phoenix dactylifera</name>
    <name type="common">Date palm</name>
    <dbReference type="NCBI Taxonomy" id="42345"/>
    <lineage>
        <taxon>Eukaryota</taxon>
        <taxon>Viridiplantae</taxon>
        <taxon>Streptophyta</taxon>
        <taxon>Embryophyta</taxon>
        <taxon>Tracheophyta</taxon>
        <taxon>Spermatophyta</taxon>
        <taxon>Magnoliopsida</taxon>
        <taxon>Liliopsida</taxon>
        <taxon>Arecaceae</taxon>
        <taxon>Coryphoideae</taxon>
        <taxon>Phoeniceae</taxon>
        <taxon>Phoenix</taxon>
    </lineage>
</organism>
<reference evidence="1" key="1">
    <citation type="journal article" date="2019" name="Nat. Commun.">
        <title>Genome-wide association mapping of date palm fruit traits.</title>
        <authorList>
            <person name="Hazzouri K.M."/>
            <person name="Gros-Balthazard M."/>
            <person name="Flowers J.M."/>
            <person name="Copetti D."/>
            <person name="Lemansour A."/>
            <person name="Lebrun M."/>
            <person name="Masmoudi K."/>
            <person name="Ferrand S."/>
            <person name="Dhar M.I."/>
            <person name="Fresquez Z.A."/>
            <person name="Rosas U."/>
            <person name="Zhang J."/>
            <person name="Talag J."/>
            <person name="Lee S."/>
            <person name="Kudrna D."/>
            <person name="Powell R.F."/>
            <person name="Leitch I.J."/>
            <person name="Krueger R.R."/>
            <person name="Wing R.A."/>
            <person name="Amiri K.M.A."/>
            <person name="Purugganan M.D."/>
        </authorList>
    </citation>
    <scope>NUCLEOTIDE SEQUENCE [LARGE SCALE GENOMIC DNA]</scope>
    <source>
        <strain evidence="1">cv. Khalas</strain>
    </source>
</reference>
<protein>
    <submittedName>
        <fullName evidence="2">Uncharacterized protein LOC103714869</fullName>
    </submittedName>
</protein>
<dbReference type="OrthoDB" id="41419at2759"/>